<evidence type="ECO:0000313" key="1">
    <source>
        <dbReference type="EMBL" id="MDH7890754.1"/>
    </source>
</evidence>
<dbReference type="Pfam" id="PF14335">
    <property type="entry name" value="DUF4391"/>
    <property type="match status" value="1"/>
</dbReference>
<dbReference type="InterPro" id="IPR025503">
    <property type="entry name" value="DUF4391"/>
</dbReference>
<dbReference type="RefSeq" id="WP_004220899.1">
    <property type="nucleotide sequence ID" value="NZ_JAOPMH010000012.1"/>
</dbReference>
<dbReference type="AlphaFoldDB" id="A0AA43P9E2"/>
<dbReference type="GeneID" id="45599882"/>
<dbReference type="EMBL" id="JAOPMH010000012">
    <property type="protein sequence ID" value="MDH7890754.1"/>
    <property type="molecule type" value="Genomic_DNA"/>
</dbReference>
<sequence>MTIASCGSVSAITLGLPNSTAISSEKATLPKGLFVAKVPVSAKTKQRLATEVESITMLSLLRPQNTSLAAGNRIPEILVLGLRLHGKNASVPTDVVELIAMQRKSGMLFACVRDAEIDGTVQKECAFAVRRALPGRAGHTPTFKVFASAWVPADEALLDISDPAVDSMDTLWESLCAQVILGDSSPAEVDARMVRNAQIAQLKADIDKLTRDHQRVKNSAQRNEIFAKLHKAKKQLEELQG</sequence>
<reference evidence="1" key="1">
    <citation type="submission" date="2022-09" db="EMBL/GenBank/DDBJ databases">
        <authorList>
            <person name="Orihara K."/>
        </authorList>
    </citation>
    <scope>NUCLEOTIDE SEQUENCE</scope>
    <source>
        <strain evidence="1">YIT 13062</strain>
    </source>
</reference>
<gene>
    <name evidence="1" type="ORF">OB951_09160</name>
</gene>
<proteinExistence type="predicted"/>
<name>A0AA43P9E2_9BIFI</name>
<evidence type="ECO:0000313" key="2">
    <source>
        <dbReference type="Proteomes" id="UP001161916"/>
    </source>
</evidence>
<dbReference type="Proteomes" id="UP001161916">
    <property type="component" value="Unassembled WGS sequence"/>
</dbReference>
<organism evidence="1 2">
    <name type="scientific">Bifidobacterium catenulatum subsp. kashiwanohense</name>
    <dbReference type="NCBI Taxonomy" id="630129"/>
    <lineage>
        <taxon>Bacteria</taxon>
        <taxon>Bacillati</taxon>
        <taxon>Actinomycetota</taxon>
        <taxon>Actinomycetes</taxon>
        <taxon>Bifidobacteriales</taxon>
        <taxon>Bifidobacteriaceae</taxon>
        <taxon>Bifidobacterium</taxon>
    </lineage>
</organism>
<comment type="caution">
    <text evidence="1">The sequence shown here is derived from an EMBL/GenBank/DDBJ whole genome shotgun (WGS) entry which is preliminary data.</text>
</comment>
<reference evidence="1" key="2">
    <citation type="journal article" date="2023" name="Gut Microbes">
        <title>Characterization of Bifidobacterium kashiwanohense that utilizes both milk- and plant-derived oligosaccharides.</title>
        <authorList>
            <person name="Orihara K."/>
            <person name="Yahagi K."/>
            <person name="Saito Y."/>
            <person name="Watanabe Y."/>
            <person name="Sasai T."/>
            <person name="Hara T."/>
            <person name="Tsukuda N."/>
            <person name="Oki K."/>
            <person name="Fujimoto J."/>
            <person name="Matsuki T."/>
        </authorList>
    </citation>
    <scope>NUCLEOTIDE SEQUENCE</scope>
    <source>
        <strain evidence="1">YIT 13062</strain>
    </source>
</reference>
<protein>
    <submittedName>
        <fullName evidence="1">DUF4391 domain-containing protein</fullName>
    </submittedName>
</protein>
<accession>A0AA43P9E2</accession>